<name>A0ABY4P7K8_9LACO</name>
<dbReference type="InterPro" id="IPR003661">
    <property type="entry name" value="HisK_dim/P_dom"/>
</dbReference>
<feature type="domain" description="Histidine kinase" evidence="10">
    <location>
        <begin position="342"/>
        <end position="558"/>
    </location>
</feature>
<evidence type="ECO:0000313" key="11">
    <source>
        <dbReference type="EMBL" id="UQS81693.1"/>
    </source>
</evidence>
<dbReference type="Pfam" id="PF13188">
    <property type="entry name" value="PAS_8"/>
    <property type="match status" value="1"/>
</dbReference>
<dbReference type="InterPro" id="IPR035965">
    <property type="entry name" value="PAS-like_dom_sf"/>
</dbReference>
<dbReference type="InterPro" id="IPR036097">
    <property type="entry name" value="HisK_dim/P_sf"/>
</dbReference>
<keyword evidence="6" id="KW-0418">Kinase</keyword>
<feature type="transmembrane region" description="Helical" evidence="9">
    <location>
        <begin position="137"/>
        <end position="158"/>
    </location>
</feature>
<dbReference type="SUPFAM" id="SSF47384">
    <property type="entry name" value="Homodimeric domain of signal transducing histidine kinase"/>
    <property type="match status" value="1"/>
</dbReference>
<dbReference type="SUPFAM" id="SSF55874">
    <property type="entry name" value="ATPase domain of HSP90 chaperone/DNA topoisomerase II/histidine kinase"/>
    <property type="match status" value="1"/>
</dbReference>
<evidence type="ECO:0000256" key="7">
    <source>
        <dbReference type="ARBA" id="ARBA00023012"/>
    </source>
</evidence>
<dbReference type="PROSITE" id="PS50109">
    <property type="entry name" value="HIS_KIN"/>
    <property type="match status" value="1"/>
</dbReference>
<dbReference type="CDD" id="cd16922">
    <property type="entry name" value="HATPase_EvgS-ArcB-TorS-like"/>
    <property type="match status" value="1"/>
</dbReference>
<dbReference type="InterPro" id="IPR004358">
    <property type="entry name" value="Sig_transdc_His_kin-like_C"/>
</dbReference>
<dbReference type="PANTHER" id="PTHR45453">
    <property type="entry name" value="PHOSPHATE REGULON SENSOR PROTEIN PHOR"/>
    <property type="match status" value="1"/>
</dbReference>
<dbReference type="Proteomes" id="UP000831495">
    <property type="component" value="Chromosome"/>
</dbReference>
<accession>A0ABY4P7K8</accession>
<dbReference type="Gene3D" id="3.30.450.20">
    <property type="entry name" value="PAS domain"/>
    <property type="match status" value="1"/>
</dbReference>
<reference evidence="11" key="1">
    <citation type="journal article" date="2022" name="Int. J. Syst. Evol. Microbiol.">
        <title>Apilactobacillus apisilvae sp. nov., Nicolia spurrieriana gen. nov. sp. nov., Bombilactobacillus folatiphilus sp. nov. and Bombilactobacillus thymidiniphilus sp. nov., four new lactic acid bacterial isolates from stingless bees Tetragonula carbonaria and Austroplebeia australis.</title>
        <authorList>
            <person name="Oliphant S.A."/>
            <person name="Watson-Haigh N.S."/>
            <person name="Sumby K.M."/>
            <person name="Gardner J."/>
            <person name="Groom S."/>
            <person name="Jiranek V."/>
        </authorList>
    </citation>
    <scope>NUCLEOTIDE SEQUENCE</scope>
    <source>
        <strain evidence="11">SG4_D2</strain>
    </source>
</reference>
<comment type="subcellular location">
    <subcellularLocation>
        <location evidence="2">Membrane</location>
    </subcellularLocation>
</comment>
<dbReference type="InterPro" id="IPR005467">
    <property type="entry name" value="His_kinase_dom"/>
</dbReference>
<protein>
    <recommendedName>
        <fullName evidence="3">histidine kinase</fullName>
        <ecNumber evidence="3">2.7.13.3</ecNumber>
    </recommendedName>
</protein>
<dbReference type="GO" id="GO:0005524">
    <property type="term" value="F:ATP binding"/>
    <property type="evidence" value="ECO:0007669"/>
    <property type="project" value="UniProtKB-KW"/>
</dbReference>
<evidence type="ECO:0000256" key="5">
    <source>
        <dbReference type="ARBA" id="ARBA00022679"/>
    </source>
</evidence>
<dbReference type="InterPro" id="IPR003594">
    <property type="entry name" value="HATPase_dom"/>
</dbReference>
<feature type="transmembrane region" description="Helical" evidence="9">
    <location>
        <begin position="7"/>
        <end position="29"/>
    </location>
</feature>
<keyword evidence="12" id="KW-1185">Reference proteome</keyword>
<dbReference type="RefSeq" id="WP_249513961.1">
    <property type="nucleotide sequence ID" value="NZ_CP093366.1"/>
</dbReference>
<proteinExistence type="predicted"/>
<dbReference type="Pfam" id="PF00512">
    <property type="entry name" value="HisKA"/>
    <property type="match status" value="1"/>
</dbReference>
<organism evidence="11 12">
    <name type="scientific">Bombilactobacillus folatiphilus</name>
    <dbReference type="NCBI Taxonomy" id="2923362"/>
    <lineage>
        <taxon>Bacteria</taxon>
        <taxon>Bacillati</taxon>
        <taxon>Bacillota</taxon>
        <taxon>Bacilli</taxon>
        <taxon>Lactobacillales</taxon>
        <taxon>Lactobacillaceae</taxon>
        <taxon>Bombilactobacillus</taxon>
    </lineage>
</organism>
<evidence type="ECO:0000259" key="10">
    <source>
        <dbReference type="PROSITE" id="PS50109"/>
    </source>
</evidence>
<dbReference type="PANTHER" id="PTHR45453:SF1">
    <property type="entry name" value="PHOSPHATE REGULON SENSOR PROTEIN PHOR"/>
    <property type="match status" value="1"/>
</dbReference>
<evidence type="ECO:0000256" key="1">
    <source>
        <dbReference type="ARBA" id="ARBA00000085"/>
    </source>
</evidence>
<evidence type="ECO:0000313" key="12">
    <source>
        <dbReference type="Proteomes" id="UP000831495"/>
    </source>
</evidence>
<evidence type="ECO:0000256" key="3">
    <source>
        <dbReference type="ARBA" id="ARBA00012438"/>
    </source>
</evidence>
<evidence type="ECO:0000256" key="2">
    <source>
        <dbReference type="ARBA" id="ARBA00004370"/>
    </source>
</evidence>
<keyword evidence="7" id="KW-0902">Two-component regulatory system</keyword>
<dbReference type="Pfam" id="PF02518">
    <property type="entry name" value="HATPase_c"/>
    <property type="match status" value="1"/>
</dbReference>
<evidence type="ECO:0000256" key="8">
    <source>
        <dbReference type="ARBA" id="ARBA00023136"/>
    </source>
</evidence>
<keyword evidence="9" id="KW-1133">Transmembrane helix</keyword>
<dbReference type="InterPro" id="IPR036890">
    <property type="entry name" value="HATPase_C_sf"/>
</dbReference>
<dbReference type="EMBL" id="CP093366">
    <property type="protein sequence ID" value="UQS81693.1"/>
    <property type="molecule type" value="Genomic_DNA"/>
</dbReference>
<keyword evidence="11" id="KW-0067">ATP-binding</keyword>
<evidence type="ECO:0000256" key="4">
    <source>
        <dbReference type="ARBA" id="ARBA00022553"/>
    </source>
</evidence>
<sequence>MKRHRQTILFTAIIGIFIYSFCLIIMVQFNKQSQINHLAALREDYGVLKRDSGKQYFSSWSQDHQLYIATDSAKPKTHLQKQAHDLVNQDLLNNDNPYQIRNYHNSQYIFYLLDSTSAVHPKIIVKKYHSIWAESNLIFLFTVIYTFLWLILLISQYLTYRQQRLYIRAVIQKLKQIQANKYTDSLVVLDHTPYTELIQTVNTLDQHNNDLLENNVLLKRRFQGLMRHLPVGVMLLDHQGNVILHNQAMAVILGKNIADDPHPFIEDIQTYSLSRMVEHTLSKNRNHHREIQLLGDSKRMVDANVIRIAHTKDDVEQQVIVILYDLTDVHQIEQQQQDFVGNVSHELKTPVTAILGFAETLLNGAKDDPKQAVKFIRIIQQEAKRLLSLIQDSLALTQLEHPRDLLPEQINLEDLITKILIQQQALIDQKQLQIQTQFQGNPQVRISLTELTQILQNLIDNAVKYNVPQGQVHVILNHQEIENDLEIKVEDTGIGISDDDQSRVFERFYQADKARSKENGGTGLGLSIVQKSVESLNGTIKLTSTLGQGTTVFVHLPL</sequence>
<dbReference type="PRINTS" id="PR00344">
    <property type="entry name" value="BCTRLSENSOR"/>
</dbReference>
<gene>
    <name evidence="11" type="ORF">MOO45_05685</name>
</gene>
<comment type="catalytic activity">
    <reaction evidence="1">
        <text>ATP + protein L-histidine = ADP + protein N-phospho-L-histidine.</text>
        <dbReference type="EC" id="2.7.13.3"/>
    </reaction>
</comment>
<evidence type="ECO:0000256" key="9">
    <source>
        <dbReference type="SAM" id="Phobius"/>
    </source>
</evidence>
<dbReference type="CDD" id="cd00082">
    <property type="entry name" value="HisKA"/>
    <property type="match status" value="1"/>
</dbReference>
<keyword evidence="5" id="KW-0808">Transferase</keyword>
<dbReference type="Gene3D" id="1.10.287.130">
    <property type="match status" value="1"/>
</dbReference>
<dbReference type="SUPFAM" id="SSF55785">
    <property type="entry name" value="PYP-like sensor domain (PAS domain)"/>
    <property type="match status" value="1"/>
</dbReference>
<dbReference type="InterPro" id="IPR050351">
    <property type="entry name" value="BphY/WalK/GraS-like"/>
</dbReference>
<evidence type="ECO:0000256" key="6">
    <source>
        <dbReference type="ARBA" id="ARBA00022777"/>
    </source>
</evidence>
<keyword evidence="4" id="KW-0597">Phosphoprotein</keyword>
<keyword evidence="9" id="KW-0812">Transmembrane</keyword>
<dbReference type="InterPro" id="IPR000014">
    <property type="entry name" value="PAS"/>
</dbReference>
<keyword evidence="8 9" id="KW-0472">Membrane</keyword>
<dbReference type="EC" id="2.7.13.3" evidence="3"/>
<dbReference type="SMART" id="SM00388">
    <property type="entry name" value="HisKA"/>
    <property type="match status" value="1"/>
</dbReference>
<dbReference type="Gene3D" id="3.30.565.10">
    <property type="entry name" value="Histidine kinase-like ATPase, C-terminal domain"/>
    <property type="match status" value="1"/>
</dbReference>
<keyword evidence="11" id="KW-0547">Nucleotide-binding</keyword>
<dbReference type="SMART" id="SM00387">
    <property type="entry name" value="HATPase_c"/>
    <property type="match status" value="1"/>
</dbReference>